<accession>A0A6P8XQ37</accession>
<dbReference type="GeneID" id="117575245"/>
<organism evidence="3 4">
    <name type="scientific">Drosophila albomicans</name>
    <name type="common">Fruit fly</name>
    <dbReference type="NCBI Taxonomy" id="7291"/>
    <lineage>
        <taxon>Eukaryota</taxon>
        <taxon>Metazoa</taxon>
        <taxon>Ecdysozoa</taxon>
        <taxon>Arthropoda</taxon>
        <taxon>Hexapoda</taxon>
        <taxon>Insecta</taxon>
        <taxon>Pterygota</taxon>
        <taxon>Neoptera</taxon>
        <taxon>Endopterygota</taxon>
        <taxon>Diptera</taxon>
        <taxon>Brachycera</taxon>
        <taxon>Muscomorpha</taxon>
        <taxon>Ephydroidea</taxon>
        <taxon>Drosophilidae</taxon>
        <taxon>Drosophila</taxon>
    </lineage>
</organism>
<protein>
    <submittedName>
        <fullName evidence="4">Uncharacterized protein LOC117575245</fullName>
    </submittedName>
</protein>
<feature type="region of interest" description="Disordered" evidence="1">
    <location>
        <begin position="223"/>
        <end position="246"/>
    </location>
</feature>
<gene>
    <name evidence="4" type="primary">LOC117575245</name>
</gene>
<name>A0A6P8XQ37_DROAB</name>
<dbReference type="Proteomes" id="UP000515160">
    <property type="component" value="Chromosome 2R"/>
</dbReference>
<feature type="chain" id="PRO_5028115070" evidence="2">
    <location>
        <begin position="19"/>
        <end position="309"/>
    </location>
</feature>
<feature type="signal peptide" evidence="2">
    <location>
        <begin position="1"/>
        <end position="18"/>
    </location>
</feature>
<evidence type="ECO:0000313" key="3">
    <source>
        <dbReference type="Proteomes" id="UP000515160"/>
    </source>
</evidence>
<sequence length="309" mass="32884">MQFVWLLLIGTLGYCVAASRVYNDYNSYYNRRLAAIANYNNNYNSQSSRLSRQSSNISSKSDKENAKFAGAQNQELDDLNSDEGDTKTLLLKKKLKKLYRPYAAAGAYGYGRPCIPFGRDASGAQKDAVEQGRFLFDLNVYNVYGGAGGCRGYGGYGGGLGGLGGLGGGLLSDPVAPVPVPVPVRPYAPFATWLSLFAPGILQNSLATTVPLADPLPLRPAAASVANDPQSDPAVDPNYNPTPVAVPVRRPVPNRVYYDSAGAPPVTPAQLVGGVATTVNGIIQQLTGQVQPVYQTGAYNVRNYRSSYG</sequence>
<dbReference type="AlphaFoldDB" id="A0A6P8XQ37"/>
<evidence type="ECO:0000313" key="4">
    <source>
        <dbReference type="RefSeq" id="XP_034115268.1"/>
    </source>
</evidence>
<evidence type="ECO:0000256" key="2">
    <source>
        <dbReference type="SAM" id="SignalP"/>
    </source>
</evidence>
<dbReference type="RefSeq" id="XP_034115268.1">
    <property type="nucleotide sequence ID" value="XM_034259377.2"/>
</dbReference>
<dbReference type="OrthoDB" id="8065699at2759"/>
<evidence type="ECO:0000256" key="1">
    <source>
        <dbReference type="SAM" id="MobiDB-lite"/>
    </source>
</evidence>
<reference evidence="4" key="1">
    <citation type="submission" date="2025-08" db="UniProtKB">
        <authorList>
            <consortium name="RefSeq"/>
        </authorList>
    </citation>
    <scope>IDENTIFICATION</scope>
    <source>
        <strain evidence="4">15112-1751.03</strain>
        <tissue evidence="4">Whole Adult</tissue>
    </source>
</reference>
<keyword evidence="3" id="KW-1185">Reference proteome</keyword>
<keyword evidence="2" id="KW-0732">Signal</keyword>
<proteinExistence type="predicted"/>